<name>A0ABT1YEA2_9BACL</name>
<reference evidence="1 2" key="1">
    <citation type="submission" date="2022-08" db="EMBL/GenBank/DDBJ databases">
        <title>Paenibacillus endoradicis sp. nov., Paenibacillus radicibacter sp. nov and Paenibacillus pararadicis sp. nov., three cold-adapted plant growth-promoting bacteria isolated from root of Larix gmelinii in Great Khingan.</title>
        <authorList>
            <person name="Xue H."/>
        </authorList>
    </citation>
    <scope>NUCLEOTIDE SEQUENCE [LARGE SCALE GENOMIC DNA]</scope>
    <source>
        <strain evidence="1 2">N5-1-1-5</strain>
    </source>
</reference>
<evidence type="ECO:0000313" key="1">
    <source>
        <dbReference type="EMBL" id="MCR8631526.1"/>
    </source>
</evidence>
<dbReference type="RefSeq" id="WP_258213125.1">
    <property type="nucleotide sequence ID" value="NZ_JANQBD010000006.1"/>
</dbReference>
<dbReference type="Proteomes" id="UP001300012">
    <property type="component" value="Unassembled WGS sequence"/>
</dbReference>
<dbReference type="EMBL" id="JANQBD010000006">
    <property type="protein sequence ID" value="MCR8631526.1"/>
    <property type="molecule type" value="Genomic_DNA"/>
</dbReference>
<sequence length="432" mass="49388">MDEHIKRKLQAWHKIEYLTPYTIEHDDDTIPIAYNTDLPWINPEKYNLVETEKHTFRHQVFIGVFDIEEMMSVVRKVFQDDEINQQYNDYKVKSVFAEVTVDHTGYYRQGSFKVSTVPFALGKLEREGAGQYEAWHQPFREIELELQSYILQQLQGSVTLNTLTELLKLLVEKMQWTPRFRKRLFWVRTDQVLKQKASQEAGGNEEQQDEESELPGILNSFYLRELESILHSAEKSDESIGKGLSEYLSSERIRDSERMDIDNNRSTLTQILNPRNIPLGKWPGNDKHTLNLMQQAAVNQMFLKLSDKSGLFSVNGPPGTGKTTLLRDVIAAIIVNKAQQLVRFDNPNSAFSVKKIFNGYPLYALDPKLCGHSIVIASSNNGAVENISMELPENSAVDPAYIDHEGASYFREIAQTISGPNNWGLKLGTNRG</sequence>
<protein>
    <recommendedName>
        <fullName evidence="3">DNA2/NAM7 helicase helicase domain-containing protein</fullName>
    </recommendedName>
</protein>
<dbReference type="Gene3D" id="3.40.50.300">
    <property type="entry name" value="P-loop containing nucleotide triphosphate hydrolases"/>
    <property type="match status" value="1"/>
</dbReference>
<evidence type="ECO:0000313" key="2">
    <source>
        <dbReference type="Proteomes" id="UP001300012"/>
    </source>
</evidence>
<keyword evidence="2" id="KW-1185">Reference proteome</keyword>
<organism evidence="1 2">
    <name type="scientific">Paenibacillus radicis</name>
    <name type="common">ex Xue et al. 2023</name>
    <dbReference type="NCBI Taxonomy" id="2972489"/>
    <lineage>
        <taxon>Bacteria</taxon>
        <taxon>Bacillati</taxon>
        <taxon>Bacillota</taxon>
        <taxon>Bacilli</taxon>
        <taxon>Bacillales</taxon>
        <taxon>Paenibacillaceae</taxon>
        <taxon>Paenibacillus</taxon>
    </lineage>
</organism>
<gene>
    <name evidence="1" type="ORF">NV381_09950</name>
</gene>
<proteinExistence type="predicted"/>
<comment type="caution">
    <text evidence="1">The sequence shown here is derived from an EMBL/GenBank/DDBJ whole genome shotgun (WGS) entry which is preliminary data.</text>
</comment>
<evidence type="ECO:0008006" key="3">
    <source>
        <dbReference type="Google" id="ProtNLM"/>
    </source>
</evidence>
<dbReference type="SUPFAM" id="SSF52540">
    <property type="entry name" value="P-loop containing nucleoside triphosphate hydrolases"/>
    <property type="match status" value="1"/>
</dbReference>
<accession>A0ABT1YEA2</accession>
<dbReference type="InterPro" id="IPR027417">
    <property type="entry name" value="P-loop_NTPase"/>
</dbReference>